<proteinExistence type="predicted"/>
<dbReference type="RefSeq" id="WP_275308318.1">
    <property type="nucleotide sequence ID" value="NZ_CP095749.1"/>
</dbReference>
<evidence type="ECO:0000313" key="2">
    <source>
        <dbReference type="Proteomes" id="UP001218629"/>
    </source>
</evidence>
<accession>A0ABY8AC83</accession>
<evidence type="ECO:0000313" key="1">
    <source>
        <dbReference type="EMBL" id="WEB41267.1"/>
    </source>
</evidence>
<keyword evidence="2" id="KW-1185">Reference proteome</keyword>
<name>A0ABY8AC83_9ACTN</name>
<protein>
    <submittedName>
        <fullName evidence="1">Uncharacterized protein</fullName>
    </submittedName>
</protein>
<dbReference type="EMBL" id="CP095749">
    <property type="protein sequence ID" value="WEB41267.1"/>
    <property type="molecule type" value="Genomic_DNA"/>
</dbReference>
<gene>
    <name evidence="1" type="ORF">MOV08_19610</name>
</gene>
<organism evidence="1 2">
    <name type="scientific">Streptomyces yunnanensis</name>
    <dbReference type="NCBI Taxonomy" id="156453"/>
    <lineage>
        <taxon>Bacteria</taxon>
        <taxon>Bacillati</taxon>
        <taxon>Actinomycetota</taxon>
        <taxon>Actinomycetes</taxon>
        <taxon>Kitasatosporales</taxon>
        <taxon>Streptomycetaceae</taxon>
        <taxon>Streptomyces</taxon>
    </lineage>
</organism>
<dbReference type="Proteomes" id="UP001218629">
    <property type="component" value="Chromosome"/>
</dbReference>
<sequence length="94" mass="10331">MIRWDWTVPRQSVRAVLDPVRPLDGRLRAKLRAHAAVLVSIMRARSHACVAEDVALAVKELTEALYGYTDLPMVALAEDVRILLDAVDPDGGAL</sequence>
<reference evidence="1 2" key="1">
    <citation type="submission" date="2022-03" db="EMBL/GenBank/DDBJ databases">
        <title>Streptomyces yunnanensis P86,complete genome.</title>
        <authorList>
            <person name="Chen S."/>
            <person name="Zhang Q."/>
        </authorList>
    </citation>
    <scope>NUCLEOTIDE SEQUENCE [LARGE SCALE GENOMIC DNA]</scope>
    <source>
        <strain evidence="1 2">P86</strain>
    </source>
</reference>